<accession>A0A0K2T378</accession>
<evidence type="ECO:0000256" key="3">
    <source>
        <dbReference type="ARBA" id="ARBA00022448"/>
    </source>
</evidence>
<dbReference type="OrthoDB" id="10262892at2759"/>
<comment type="subcellular location">
    <subcellularLocation>
        <location evidence="1">Mitochondrion inner membrane</location>
        <topology evidence="1">Peripheral membrane protein</topology>
        <orientation evidence="1">Matrix side</orientation>
    </subcellularLocation>
</comment>
<organism evidence="10">
    <name type="scientific">Lepeophtheirus salmonis</name>
    <name type="common">Salmon louse</name>
    <name type="synonym">Caligus salmonis</name>
    <dbReference type="NCBI Taxonomy" id="72036"/>
    <lineage>
        <taxon>Eukaryota</taxon>
        <taxon>Metazoa</taxon>
        <taxon>Ecdysozoa</taxon>
        <taxon>Arthropoda</taxon>
        <taxon>Crustacea</taxon>
        <taxon>Multicrustacea</taxon>
        <taxon>Hexanauplia</taxon>
        <taxon>Copepoda</taxon>
        <taxon>Siphonostomatoida</taxon>
        <taxon>Caligidae</taxon>
        <taxon>Lepeophtheirus</taxon>
    </lineage>
</organism>
<evidence type="ECO:0000256" key="2">
    <source>
        <dbReference type="ARBA" id="ARBA00008817"/>
    </source>
</evidence>
<dbReference type="InterPro" id="IPR005341">
    <property type="entry name" value="Tim16"/>
</dbReference>
<keyword evidence="5" id="KW-0653">Protein transport</keyword>
<evidence type="ECO:0000313" key="10">
    <source>
        <dbReference type="EMBL" id="CDW20488.1"/>
    </source>
</evidence>
<keyword evidence="6" id="KW-0811">Translocation</keyword>
<dbReference type="FunFam" id="1.10.287.110:FF:000006">
    <property type="entry name" value="Import inner membrane translocase subunit TIM16"/>
    <property type="match status" value="1"/>
</dbReference>
<protein>
    <submittedName>
        <fullName evidence="10">Uncharacterized protein</fullName>
    </submittedName>
</protein>
<feature type="region of interest" description="Disordered" evidence="9">
    <location>
        <begin position="48"/>
        <end position="67"/>
    </location>
</feature>
<evidence type="ECO:0000256" key="8">
    <source>
        <dbReference type="ARBA" id="ARBA00023136"/>
    </source>
</evidence>
<keyword evidence="8" id="KW-0472">Membrane</keyword>
<dbReference type="PANTHER" id="PTHR12388">
    <property type="entry name" value="MITOCHONDRIA ASSOCIATED GRANULOCYTE MACROPHAGE CSF SIGNALING MOLECULE"/>
    <property type="match status" value="1"/>
</dbReference>
<dbReference type="GO" id="GO:0030150">
    <property type="term" value="P:protein import into mitochondrial matrix"/>
    <property type="evidence" value="ECO:0007669"/>
    <property type="project" value="InterPro"/>
</dbReference>
<keyword evidence="3" id="KW-0813">Transport</keyword>
<sequence>YIIFFTINYIKKSYEVNMAKQLAQLVIAGLQVVGKAFTKAVREEVRLSQEAAKRHSSNTKDQTAHATENMRLGMTLDEAKQILDVDSLQDLETFEKKYQHLFEVNDKSKGGSFYLQSKVVRAKERIDQEIHLESNKQGPDSK</sequence>
<keyword evidence="4" id="KW-0999">Mitochondrion inner membrane</keyword>
<reference evidence="10" key="1">
    <citation type="submission" date="2014-05" db="EMBL/GenBank/DDBJ databases">
        <authorList>
            <person name="Chronopoulou M."/>
        </authorList>
    </citation>
    <scope>NUCLEOTIDE SEQUENCE</scope>
    <source>
        <tissue evidence="10">Whole organism</tissue>
    </source>
</reference>
<dbReference type="EMBL" id="HACA01003127">
    <property type="protein sequence ID" value="CDW20488.1"/>
    <property type="molecule type" value="Transcribed_RNA"/>
</dbReference>
<dbReference type="Gene3D" id="1.10.287.110">
    <property type="entry name" value="DnaJ domain"/>
    <property type="match status" value="1"/>
</dbReference>
<evidence type="ECO:0000256" key="6">
    <source>
        <dbReference type="ARBA" id="ARBA00023010"/>
    </source>
</evidence>
<evidence type="ECO:0000256" key="7">
    <source>
        <dbReference type="ARBA" id="ARBA00023128"/>
    </source>
</evidence>
<feature type="non-terminal residue" evidence="10">
    <location>
        <position position="1"/>
    </location>
</feature>
<dbReference type="GO" id="GO:0005744">
    <property type="term" value="C:TIM23 mitochondrial import inner membrane translocase complex"/>
    <property type="evidence" value="ECO:0007669"/>
    <property type="project" value="InterPro"/>
</dbReference>
<evidence type="ECO:0000256" key="4">
    <source>
        <dbReference type="ARBA" id="ARBA00022792"/>
    </source>
</evidence>
<proteinExistence type="inferred from homology"/>
<dbReference type="InterPro" id="IPR036869">
    <property type="entry name" value="J_dom_sf"/>
</dbReference>
<name>A0A0K2T378_LEPSM</name>
<dbReference type="AlphaFoldDB" id="A0A0K2T378"/>
<evidence type="ECO:0000256" key="9">
    <source>
        <dbReference type="SAM" id="MobiDB-lite"/>
    </source>
</evidence>
<comment type="similarity">
    <text evidence="2">Belongs to the TIM16/PAM16 family.</text>
</comment>
<evidence type="ECO:0000256" key="5">
    <source>
        <dbReference type="ARBA" id="ARBA00022927"/>
    </source>
</evidence>
<evidence type="ECO:0000256" key="1">
    <source>
        <dbReference type="ARBA" id="ARBA00004443"/>
    </source>
</evidence>
<dbReference type="Pfam" id="PF03656">
    <property type="entry name" value="Pam16"/>
    <property type="match status" value="1"/>
</dbReference>
<keyword evidence="7" id="KW-0496">Mitochondrion</keyword>
<dbReference type="PANTHER" id="PTHR12388:SF0">
    <property type="entry name" value="MITOCHONDRIAL IMPORT INNER MEMBRANE TRANSLOCASE SUBUNIT TIM16"/>
    <property type="match status" value="1"/>
</dbReference>